<keyword evidence="4" id="KW-0235">DNA replication</keyword>
<evidence type="ECO:0000256" key="8">
    <source>
        <dbReference type="ARBA" id="ARBA00022842"/>
    </source>
</evidence>
<dbReference type="AlphaFoldDB" id="A0A1L7CS53"/>
<keyword evidence="14" id="KW-1185">Reference proteome</keyword>
<dbReference type="SUPFAM" id="SSF55811">
    <property type="entry name" value="Nudix"/>
    <property type="match status" value="1"/>
</dbReference>
<dbReference type="GO" id="GO:0044715">
    <property type="term" value="F:8-oxo-dGDP phosphatase activity"/>
    <property type="evidence" value="ECO:0007669"/>
    <property type="project" value="TreeGrafter"/>
</dbReference>
<evidence type="ECO:0000256" key="2">
    <source>
        <dbReference type="ARBA" id="ARBA00005582"/>
    </source>
</evidence>
<dbReference type="STRING" id="1437875.CFRA_04630"/>
<comment type="similarity">
    <text evidence="2">Belongs to the Nudix hydrolase family.</text>
</comment>
<evidence type="ECO:0000256" key="5">
    <source>
        <dbReference type="ARBA" id="ARBA00022723"/>
    </source>
</evidence>
<dbReference type="PRINTS" id="PR00502">
    <property type="entry name" value="NUDIXFAMILY"/>
</dbReference>
<comment type="cofactor">
    <cofactor evidence="1">
        <name>Mg(2+)</name>
        <dbReference type="ChEBI" id="CHEBI:18420"/>
    </cofactor>
</comment>
<evidence type="ECO:0000313" key="14">
    <source>
        <dbReference type="Proteomes" id="UP000185434"/>
    </source>
</evidence>
<name>A0A1L7CS53_9CORY</name>
<evidence type="ECO:0000256" key="1">
    <source>
        <dbReference type="ARBA" id="ARBA00001946"/>
    </source>
</evidence>
<dbReference type="Gene3D" id="3.90.79.10">
    <property type="entry name" value="Nucleoside Triphosphate Pyrophosphohydrolase"/>
    <property type="match status" value="1"/>
</dbReference>
<dbReference type="GO" id="GO:0006281">
    <property type="term" value="P:DNA repair"/>
    <property type="evidence" value="ECO:0007669"/>
    <property type="project" value="UniProtKB-KW"/>
</dbReference>
<keyword evidence="6" id="KW-0227">DNA damage</keyword>
<dbReference type="PANTHER" id="PTHR47707:SF1">
    <property type="entry name" value="NUDIX HYDROLASE FAMILY PROTEIN"/>
    <property type="match status" value="1"/>
</dbReference>
<evidence type="ECO:0000256" key="10">
    <source>
        <dbReference type="ARBA" id="ARBA00035861"/>
    </source>
</evidence>
<evidence type="ECO:0000256" key="9">
    <source>
        <dbReference type="ARBA" id="ARBA00023204"/>
    </source>
</evidence>
<keyword evidence="8" id="KW-0460">Magnesium</keyword>
<dbReference type="Pfam" id="PF00293">
    <property type="entry name" value="NUDIX"/>
    <property type="match status" value="1"/>
</dbReference>
<evidence type="ECO:0000256" key="4">
    <source>
        <dbReference type="ARBA" id="ARBA00022705"/>
    </source>
</evidence>
<keyword evidence="9" id="KW-0234">DNA repair</keyword>
<dbReference type="EC" id="3.6.1.55" evidence="11"/>
<dbReference type="InterPro" id="IPR000086">
    <property type="entry name" value="NUDIX_hydrolase_dom"/>
</dbReference>
<reference evidence="13 14" key="1">
    <citation type="submission" date="2014-08" db="EMBL/GenBank/DDBJ databases">
        <title>Complete genome sequence of Corynebacterium frankenforstense ST18(T) (=DSM 45800(T)), isolated from raw cow milk.</title>
        <authorList>
            <person name="Ruckert C."/>
            <person name="Albersmeier A."/>
            <person name="Winkler A."/>
            <person name="Lipski A."/>
            <person name="Kalinowski J."/>
        </authorList>
    </citation>
    <scope>NUCLEOTIDE SEQUENCE [LARGE SCALE GENOMIC DNA]</scope>
    <source>
        <strain evidence="13 14">ST18</strain>
    </source>
</reference>
<dbReference type="CDD" id="cd03425">
    <property type="entry name" value="NUDIX_MutT_NudA_like"/>
    <property type="match status" value="1"/>
</dbReference>
<gene>
    <name evidence="13" type="ORF">CFRA_04630</name>
</gene>
<protein>
    <recommendedName>
        <fullName evidence="11">8-oxo-dGTP diphosphatase</fullName>
        <ecNumber evidence="11">3.6.1.55</ecNumber>
    </recommendedName>
</protein>
<dbReference type="EMBL" id="CP009247">
    <property type="protein sequence ID" value="APT88658.1"/>
    <property type="molecule type" value="Genomic_DNA"/>
</dbReference>
<keyword evidence="5" id="KW-0479">Metal-binding</keyword>
<evidence type="ECO:0000256" key="11">
    <source>
        <dbReference type="ARBA" id="ARBA00038905"/>
    </source>
</evidence>
<keyword evidence="3" id="KW-0515">Mutator protein</keyword>
<dbReference type="GO" id="GO:0046872">
    <property type="term" value="F:metal ion binding"/>
    <property type="evidence" value="ECO:0007669"/>
    <property type="project" value="UniProtKB-KW"/>
</dbReference>
<evidence type="ECO:0000313" key="13">
    <source>
        <dbReference type="EMBL" id="APT88658.1"/>
    </source>
</evidence>
<dbReference type="GO" id="GO:0008413">
    <property type="term" value="F:8-oxo-7,8-dihydroguanosine triphosphate pyrophosphatase activity"/>
    <property type="evidence" value="ECO:0007669"/>
    <property type="project" value="TreeGrafter"/>
</dbReference>
<dbReference type="PROSITE" id="PS51462">
    <property type="entry name" value="NUDIX"/>
    <property type="match status" value="1"/>
</dbReference>
<evidence type="ECO:0000259" key="12">
    <source>
        <dbReference type="PROSITE" id="PS51462"/>
    </source>
</evidence>
<dbReference type="KEGG" id="cfk:CFRA_04630"/>
<feature type="domain" description="Nudix hydrolase" evidence="12">
    <location>
        <begin position="4"/>
        <end position="128"/>
    </location>
</feature>
<dbReference type="InterPro" id="IPR047127">
    <property type="entry name" value="MutT-like"/>
</dbReference>
<accession>A0A1L7CS53</accession>
<proteinExistence type="inferred from homology"/>
<evidence type="ECO:0000256" key="3">
    <source>
        <dbReference type="ARBA" id="ARBA00022457"/>
    </source>
</evidence>
<dbReference type="InterPro" id="IPR015797">
    <property type="entry name" value="NUDIX_hydrolase-like_dom_sf"/>
</dbReference>
<sequence>MATDPIRVTGAVIVRDGTVMAAQRGAHKSQGGLWEFPGGKIEPGEAPQEALARELREELSCSVSVGEKLTTTAHDYGTAVVELTTFFCTLEGTEPQLSEHQALAWLPPERLEELEWAPADVPAVRLLVEGAHP</sequence>
<keyword evidence="7" id="KW-0378">Hydrolase</keyword>
<dbReference type="OrthoDB" id="9804442at2"/>
<comment type="catalytic activity">
    <reaction evidence="10">
        <text>8-oxo-dGTP + H2O = 8-oxo-dGMP + diphosphate + H(+)</text>
        <dbReference type="Rhea" id="RHEA:31575"/>
        <dbReference type="ChEBI" id="CHEBI:15377"/>
        <dbReference type="ChEBI" id="CHEBI:15378"/>
        <dbReference type="ChEBI" id="CHEBI:33019"/>
        <dbReference type="ChEBI" id="CHEBI:63224"/>
        <dbReference type="ChEBI" id="CHEBI:77896"/>
        <dbReference type="EC" id="3.6.1.55"/>
    </reaction>
</comment>
<organism evidence="13 14">
    <name type="scientific">Corynebacterium frankenforstense DSM 45800</name>
    <dbReference type="NCBI Taxonomy" id="1437875"/>
    <lineage>
        <taxon>Bacteria</taxon>
        <taxon>Bacillati</taxon>
        <taxon>Actinomycetota</taxon>
        <taxon>Actinomycetes</taxon>
        <taxon>Mycobacteriales</taxon>
        <taxon>Corynebacteriaceae</taxon>
        <taxon>Corynebacterium</taxon>
    </lineage>
</organism>
<evidence type="ECO:0000256" key="6">
    <source>
        <dbReference type="ARBA" id="ARBA00022763"/>
    </source>
</evidence>
<dbReference type="GO" id="GO:0044716">
    <property type="term" value="F:8-oxo-GDP phosphatase activity"/>
    <property type="evidence" value="ECO:0007669"/>
    <property type="project" value="TreeGrafter"/>
</dbReference>
<dbReference type="Proteomes" id="UP000185434">
    <property type="component" value="Chromosome"/>
</dbReference>
<dbReference type="GO" id="GO:0035539">
    <property type="term" value="F:8-oxo-7,8-dihydrodeoxyguanosine triphosphate pyrophosphatase activity"/>
    <property type="evidence" value="ECO:0007669"/>
    <property type="project" value="UniProtKB-EC"/>
</dbReference>
<evidence type="ECO:0000256" key="7">
    <source>
        <dbReference type="ARBA" id="ARBA00022801"/>
    </source>
</evidence>
<dbReference type="PANTHER" id="PTHR47707">
    <property type="entry name" value="8-OXO-DGTP DIPHOSPHATASE"/>
    <property type="match status" value="1"/>
</dbReference>
<dbReference type="GO" id="GO:0006260">
    <property type="term" value="P:DNA replication"/>
    <property type="evidence" value="ECO:0007669"/>
    <property type="project" value="UniProtKB-KW"/>
</dbReference>
<dbReference type="InterPro" id="IPR020476">
    <property type="entry name" value="Nudix_hydrolase"/>
</dbReference>